<dbReference type="InterPro" id="IPR036452">
    <property type="entry name" value="Ribo_hydro-like"/>
</dbReference>
<proteinExistence type="predicted"/>
<protein>
    <recommendedName>
        <fullName evidence="3">Inosine/uridine-preferring nucleoside hydrolase domain-containing protein</fullName>
    </recommendedName>
</protein>
<keyword evidence="2" id="KW-1185">Reference proteome</keyword>
<evidence type="ECO:0000313" key="2">
    <source>
        <dbReference type="Proteomes" id="UP000738431"/>
    </source>
</evidence>
<dbReference type="EMBL" id="CP139781">
    <property type="protein sequence ID" value="WRQ89559.1"/>
    <property type="molecule type" value="Genomic_DNA"/>
</dbReference>
<reference evidence="1 2" key="1">
    <citation type="submission" date="2021-08" db="EMBL/GenBank/DDBJ databases">
        <authorList>
            <person name="Zhang D."/>
            <person name="Zhang A."/>
            <person name="Wang L."/>
        </authorList>
    </citation>
    <scope>NUCLEOTIDE SEQUENCE [LARGE SCALE GENOMIC DNA]</scope>
    <source>
        <strain evidence="1 2">WL0086</strain>
    </source>
</reference>
<evidence type="ECO:0008006" key="3">
    <source>
        <dbReference type="Google" id="ProtNLM"/>
    </source>
</evidence>
<sequence length="348" mass="37693">MTDLYHPAQDPDDQFDLATVLALPELDLRAVILDTTEKFLRAAPEGWDVARDPGFVTVAQAGWLLGRAIPAAMGPTAALRDPADDARDRPQREHAGVELLLRALVEAPAPVVISVVGSARVVTAAFNRDPDLLRRQVRAVVINAGTTVHRDLEWNVQLDPAAFVGLWRSGLPVHWYPCATERGAFDRRPERGTHWRATHAVLLEGIAAPWRGWFAYGLTGSARGDVIGALASLGRGAVWENIQPASRSMWSTASLVMAAGRGLAKTPEGWRFCPLAQIADHGWESWDLRLDPITGEADDAGQVTWALAEADEAGCDRRLFGRTPGEGYGEAMAEALNALLRTLPGEPA</sequence>
<dbReference type="Proteomes" id="UP000738431">
    <property type="component" value="Chromosome"/>
</dbReference>
<dbReference type="SUPFAM" id="SSF53590">
    <property type="entry name" value="Nucleoside hydrolase"/>
    <property type="match status" value="1"/>
</dbReference>
<name>A0ABZ1CG68_9BACT</name>
<accession>A0ABZ1CG68</accession>
<dbReference type="RefSeq" id="WP_221029755.1">
    <property type="nucleotide sequence ID" value="NZ_CP139781.1"/>
</dbReference>
<gene>
    <name evidence="1" type="ORF">K1X11_009075</name>
</gene>
<organism evidence="1 2">
    <name type="scientific">Actomonas aquatica</name>
    <dbReference type="NCBI Taxonomy" id="2866162"/>
    <lineage>
        <taxon>Bacteria</taxon>
        <taxon>Pseudomonadati</taxon>
        <taxon>Verrucomicrobiota</taxon>
        <taxon>Opitutia</taxon>
        <taxon>Opitutales</taxon>
        <taxon>Opitutaceae</taxon>
        <taxon>Actomonas</taxon>
    </lineage>
</organism>
<evidence type="ECO:0000313" key="1">
    <source>
        <dbReference type="EMBL" id="WRQ89559.1"/>
    </source>
</evidence>
<dbReference type="Gene3D" id="3.90.245.10">
    <property type="entry name" value="Ribonucleoside hydrolase-like"/>
    <property type="match status" value="1"/>
</dbReference>
<reference evidence="1 2" key="2">
    <citation type="submission" date="2023-12" db="EMBL/GenBank/DDBJ databases">
        <title>Description of an unclassified Opitutus bacterium of Verrucomicrobiota.</title>
        <authorList>
            <person name="Zhang D.-F."/>
        </authorList>
    </citation>
    <scope>NUCLEOTIDE SEQUENCE [LARGE SCALE GENOMIC DNA]</scope>
    <source>
        <strain evidence="1 2">WL0086</strain>
    </source>
</reference>